<protein>
    <submittedName>
        <fullName evidence="1">Uncharacterized protein</fullName>
    </submittedName>
</protein>
<dbReference type="EMBL" id="AP019376">
    <property type="protein sequence ID" value="BBH90559.1"/>
    <property type="molecule type" value="Genomic_DNA"/>
</dbReference>
<reference evidence="1" key="1">
    <citation type="submission" date="2018-12" db="EMBL/GenBank/DDBJ databases">
        <title>Novel natural products biosynthetic potential of the class Ktedonobacteria.</title>
        <authorList>
            <person name="Zheng Y."/>
            <person name="Saitou A."/>
            <person name="Wang C.M."/>
            <person name="Toyoda A."/>
            <person name="Minakuchi Y."/>
            <person name="Sekiguchi Y."/>
            <person name="Ueda K."/>
            <person name="Takano H."/>
            <person name="Sakai Y."/>
            <person name="Yokota A."/>
            <person name="Yabe S."/>
        </authorList>
    </citation>
    <scope>NUCLEOTIDE SEQUENCE</scope>
    <source>
        <strain evidence="1">COM3</strain>
    </source>
</reference>
<dbReference type="AlphaFoldDB" id="A0A455STY9"/>
<gene>
    <name evidence="1" type="ORF">KTC_53100</name>
</gene>
<proteinExistence type="predicted"/>
<organism evidence="1">
    <name type="scientific">Thermosporothrix sp. COM3</name>
    <dbReference type="NCBI Taxonomy" id="2490863"/>
    <lineage>
        <taxon>Bacteria</taxon>
        <taxon>Bacillati</taxon>
        <taxon>Chloroflexota</taxon>
        <taxon>Ktedonobacteria</taxon>
        <taxon>Ktedonobacterales</taxon>
        <taxon>Thermosporotrichaceae</taxon>
        <taxon>Thermosporothrix</taxon>
    </lineage>
</organism>
<name>A0A455STY9_9CHLR</name>
<evidence type="ECO:0000313" key="1">
    <source>
        <dbReference type="EMBL" id="BBH90559.1"/>
    </source>
</evidence>
<sequence length="52" mass="6121">MVLDRTFMPSGKKAYLEWQQNYVWHCSRRSDARSVDHMEPMQGYDGLSVAQN</sequence>
<accession>A0A455STY9</accession>